<proteinExistence type="predicted"/>
<keyword evidence="2" id="KW-0349">Heme</keyword>
<accession>A0ABR9CNX8</accession>
<feature type="chain" id="PRO_5045209731" evidence="6">
    <location>
        <begin position="21"/>
        <end position="199"/>
    </location>
</feature>
<dbReference type="InterPro" id="IPR010980">
    <property type="entry name" value="Cyt_c/b562"/>
</dbReference>
<dbReference type="PROSITE" id="PS51009">
    <property type="entry name" value="CYTCII"/>
    <property type="match status" value="1"/>
</dbReference>
<evidence type="ECO:0000256" key="5">
    <source>
        <dbReference type="ARBA" id="ARBA00023004"/>
    </source>
</evidence>
<dbReference type="SUPFAM" id="SSF47175">
    <property type="entry name" value="Cytochromes"/>
    <property type="match status" value="1"/>
</dbReference>
<keyword evidence="1" id="KW-0813">Transport</keyword>
<dbReference type="InterPro" id="IPR002321">
    <property type="entry name" value="Cyt_c_II"/>
</dbReference>
<keyword evidence="6" id="KW-0732">Signal</keyword>
<feature type="signal peptide" evidence="6">
    <location>
        <begin position="1"/>
        <end position="20"/>
    </location>
</feature>
<evidence type="ECO:0000256" key="6">
    <source>
        <dbReference type="SAM" id="SignalP"/>
    </source>
</evidence>
<dbReference type="RefSeq" id="WP_192148666.1">
    <property type="nucleotide sequence ID" value="NZ_JACYXI010000008.1"/>
</dbReference>
<keyword evidence="3" id="KW-0479">Metal-binding</keyword>
<evidence type="ECO:0000313" key="8">
    <source>
        <dbReference type="Proteomes" id="UP000632063"/>
    </source>
</evidence>
<comment type="caution">
    <text evidence="7">The sequence shown here is derived from an EMBL/GenBank/DDBJ whole genome shotgun (WGS) entry which is preliminary data.</text>
</comment>
<reference evidence="8" key="1">
    <citation type="submission" date="2020-09" db="EMBL/GenBank/DDBJ databases">
        <title>The genome sequence of strain Labrenzia suaedae 4C16A.</title>
        <authorList>
            <person name="Liu Y."/>
        </authorList>
    </citation>
    <scope>NUCLEOTIDE SEQUENCE [LARGE SCALE GENOMIC DNA]</scope>
    <source>
        <strain evidence="8">4C16A</strain>
    </source>
</reference>
<keyword evidence="4" id="KW-0249">Electron transport</keyword>
<protein>
    <submittedName>
        <fullName evidence="7">Cytochrome c</fullName>
    </submittedName>
</protein>
<evidence type="ECO:0000256" key="3">
    <source>
        <dbReference type="ARBA" id="ARBA00022723"/>
    </source>
</evidence>
<evidence type="ECO:0000256" key="1">
    <source>
        <dbReference type="ARBA" id="ARBA00022448"/>
    </source>
</evidence>
<reference evidence="7 8" key="2">
    <citation type="journal article" date="2021" name="Int. J. Syst. Evol. Microbiol.">
        <title>Roseibium litorale sp. nov., isolated from a tidal flat sediment and proposal for the reclassification of Labrenzia polysiphoniae as Roseibium polysiphoniae comb. nov.</title>
        <authorList>
            <person name="Liu Y."/>
            <person name="Pei T."/>
            <person name="Du J."/>
            <person name="Chao M."/>
            <person name="Deng M.R."/>
            <person name="Zhu H."/>
        </authorList>
    </citation>
    <scope>NUCLEOTIDE SEQUENCE [LARGE SCALE GENOMIC DNA]</scope>
    <source>
        <strain evidence="7 8">4C16A</strain>
    </source>
</reference>
<evidence type="ECO:0000313" key="7">
    <source>
        <dbReference type="EMBL" id="MBD8892532.1"/>
    </source>
</evidence>
<evidence type="ECO:0000256" key="2">
    <source>
        <dbReference type="ARBA" id="ARBA00022617"/>
    </source>
</evidence>
<dbReference type="PIRSF" id="PIRSF000027">
    <property type="entry name" value="Cytc_c_prime"/>
    <property type="match status" value="1"/>
</dbReference>
<sequence length="199" mass="20370">MKFTALTAAGAILLAGSVAAYGHGGASGVVKERMEAMEVMGKVMKSLSSIMRGEKDYDADAVRKGAEVIGTHSGEALTKLFPEHSTGSPSEAKHEIWTDWDEFSALADQLGLFASGLGKAAGNGLAHAGGGSGMMGQGAMMGGNSMMSQGGMMGASPMMGGSGHMSDPESLAQMPADGVFNMLAQTCSACHSKFRIEKN</sequence>
<dbReference type="Pfam" id="PF01322">
    <property type="entry name" value="Cytochrom_C_2"/>
    <property type="match status" value="1"/>
</dbReference>
<gene>
    <name evidence="7" type="ORF">IG616_13345</name>
</gene>
<organism evidence="7 8">
    <name type="scientific">Roseibium litorale</name>
    <dbReference type="NCBI Taxonomy" id="2803841"/>
    <lineage>
        <taxon>Bacteria</taxon>
        <taxon>Pseudomonadati</taxon>
        <taxon>Pseudomonadota</taxon>
        <taxon>Alphaproteobacteria</taxon>
        <taxon>Hyphomicrobiales</taxon>
        <taxon>Stappiaceae</taxon>
        <taxon>Roseibium</taxon>
    </lineage>
</organism>
<name>A0ABR9CNX8_9HYPH</name>
<dbReference type="Proteomes" id="UP000632063">
    <property type="component" value="Unassembled WGS sequence"/>
</dbReference>
<dbReference type="EMBL" id="JACYXI010000008">
    <property type="protein sequence ID" value="MBD8892532.1"/>
    <property type="molecule type" value="Genomic_DNA"/>
</dbReference>
<keyword evidence="5" id="KW-0408">Iron</keyword>
<dbReference type="Gene3D" id="1.20.120.10">
    <property type="entry name" value="Cytochrome c/b562"/>
    <property type="match status" value="1"/>
</dbReference>
<keyword evidence="8" id="KW-1185">Reference proteome</keyword>
<dbReference type="InterPro" id="IPR012127">
    <property type="entry name" value="Cyt_c_prime"/>
</dbReference>
<evidence type="ECO:0000256" key="4">
    <source>
        <dbReference type="ARBA" id="ARBA00022982"/>
    </source>
</evidence>